<protein>
    <submittedName>
        <fullName evidence="1">Uncharacterized protein</fullName>
    </submittedName>
</protein>
<proteinExistence type="predicted"/>
<name>A0A1R2CGR1_9CILI</name>
<evidence type="ECO:0000313" key="1">
    <source>
        <dbReference type="EMBL" id="OMJ88211.1"/>
    </source>
</evidence>
<reference evidence="1 2" key="1">
    <citation type="submission" date="2016-11" db="EMBL/GenBank/DDBJ databases">
        <title>The macronuclear genome of Stentor coeruleus: a giant cell with tiny introns.</title>
        <authorList>
            <person name="Slabodnick M."/>
            <person name="Ruby J.G."/>
            <person name="Reiff S.B."/>
            <person name="Swart E.C."/>
            <person name="Gosai S."/>
            <person name="Prabakaran S."/>
            <person name="Witkowska E."/>
            <person name="Larue G.E."/>
            <person name="Fisher S."/>
            <person name="Freeman R.M."/>
            <person name="Gunawardena J."/>
            <person name="Chu W."/>
            <person name="Stover N.A."/>
            <person name="Gregory B.D."/>
            <person name="Nowacki M."/>
            <person name="Derisi J."/>
            <person name="Roy S.W."/>
            <person name="Marshall W.F."/>
            <person name="Sood P."/>
        </authorList>
    </citation>
    <scope>NUCLEOTIDE SEQUENCE [LARGE SCALE GENOMIC DNA]</scope>
    <source>
        <strain evidence="1">WM001</strain>
    </source>
</reference>
<comment type="caution">
    <text evidence="1">The sequence shown here is derived from an EMBL/GenBank/DDBJ whole genome shotgun (WGS) entry which is preliminary data.</text>
</comment>
<organism evidence="1 2">
    <name type="scientific">Stentor coeruleus</name>
    <dbReference type="NCBI Taxonomy" id="5963"/>
    <lineage>
        <taxon>Eukaryota</taxon>
        <taxon>Sar</taxon>
        <taxon>Alveolata</taxon>
        <taxon>Ciliophora</taxon>
        <taxon>Postciliodesmatophora</taxon>
        <taxon>Heterotrichea</taxon>
        <taxon>Heterotrichida</taxon>
        <taxon>Stentoridae</taxon>
        <taxon>Stentor</taxon>
    </lineage>
</organism>
<evidence type="ECO:0000313" key="2">
    <source>
        <dbReference type="Proteomes" id="UP000187209"/>
    </source>
</evidence>
<dbReference type="AlphaFoldDB" id="A0A1R2CGR1"/>
<accession>A0A1R2CGR1</accession>
<dbReference type="EMBL" id="MPUH01000156">
    <property type="protein sequence ID" value="OMJ88211.1"/>
    <property type="molecule type" value="Genomic_DNA"/>
</dbReference>
<keyword evidence="2" id="KW-1185">Reference proteome</keyword>
<sequence length="175" mass="20578">MTDFSASTPIDNFQDIRANLIDLIHSFHMIKRFCMIGYDTCIYEKLREPAAILKKKQRYLKRCLKNLRDCVKRVDDAIESGLSGNEKLSLIHEMQEIIREIDLELFVNDIEKITHPISNPSYPIKINDILDKKGLNDKNEEIYKEIDEKIQKNISNTQSGSNIRRRYDRIHNNPQ</sequence>
<dbReference type="Proteomes" id="UP000187209">
    <property type="component" value="Unassembled WGS sequence"/>
</dbReference>
<gene>
    <name evidence="1" type="ORF">SteCoe_9870</name>
</gene>